<evidence type="ECO:0000313" key="5">
    <source>
        <dbReference type="Proteomes" id="UP001601059"/>
    </source>
</evidence>
<dbReference type="PROSITE" id="PS00893">
    <property type="entry name" value="NUDIX_BOX"/>
    <property type="match status" value="1"/>
</dbReference>
<dbReference type="Gene3D" id="3.90.79.10">
    <property type="entry name" value="Nucleoside Triphosphate Pyrophosphohydrolase"/>
    <property type="match status" value="1"/>
</dbReference>
<dbReference type="EMBL" id="JBIACK010000001">
    <property type="protein sequence ID" value="MFE8700047.1"/>
    <property type="molecule type" value="Genomic_DNA"/>
</dbReference>
<dbReference type="RefSeq" id="WP_389358764.1">
    <property type="nucleotide sequence ID" value="NZ_JBIACK010000001.1"/>
</dbReference>
<accession>A0ABW6K795</accession>
<gene>
    <name evidence="4" type="ORF">ACFYKX_05345</name>
</gene>
<dbReference type="Proteomes" id="UP001601059">
    <property type="component" value="Unassembled WGS sequence"/>
</dbReference>
<evidence type="ECO:0000256" key="2">
    <source>
        <dbReference type="ARBA" id="ARBA00022801"/>
    </source>
</evidence>
<dbReference type="PROSITE" id="PS51462">
    <property type="entry name" value="NUDIX"/>
    <property type="match status" value="1"/>
</dbReference>
<sequence length="147" mass="16905">MEQIIFGQPIDELDYCERVGVYAVIFDVSRKLIASVQTKRGHYFLPGGGVENNESDEGCLKRELLEETGFDVEIKRYVGEAKLYFLSTRNEPIVSTGHFYLASLLEKIQEPVDLDHTLQWISMKDVDRFLVFDHHKWAVKRALTVGP</sequence>
<dbReference type="Pfam" id="PF00293">
    <property type="entry name" value="NUDIX"/>
    <property type="match status" value="1"/>
</dbReference>
<protein>
    <submittedName>
        <fullName evidence="4">NUDIX hydrolase</fullName>
    </submittedName>
</protein>
<keyword evidence="5" id="KW-1185">Reference proteome</keyword>
<evidence type="ECO:0000313" key="4">
    <source>
        <dbReference type="EMBL" id="MFE8700047.1"/>
    </source>
</evidence>
<dbReference type="PANTHER" id="PTHR43046:SF14">
    <property type="entry name" value="MUTT_NUDIX FAMILY PROTEIN"/>
    <property type="match status" value="1"/>
</dbReference>
<dbReference type="PANTHER" id="PTHR43046">
    <property type="entry name" value="GDP-MANNOSE MANNOSYL HYDROLASE"/>
    <property type="match status" value="1"/>
</dbReference>
<dbReference type="InterPro" id="IPR000086">
    <property type="entry name" value="NUDIX_hydrolase_dom"/>
</dbReference>
<dbReference type="InterPro" id="IPR020084">
    <property type="entry name" value="NUDIX_hydrolase_CS"/>
</dbReference>
<comment type="cofactor">
    <cofactor evidence="1">
        <name>Mg(2+)</name>
        <dbReference type="ChEBI" id="CHEBI:18420"/>
    </cofactor>
</comment>
<dbReference type="InterPro" id="IPR015797">
    <property type="entry name" value="NUDIX_hydrolase-like_dom_sf"/>
</dbReference>
<keyword evidence="2 4" id="KW-0378">Hydrolase</keyword>
<dbReference type="CDD" id="cd04684">
    <property type="entry name" value="NUDIX_Hydrolase"/>
    <property type="match status" value="1"/>
</dbReference>
<comment type="caution">
    <text evidence="4">The sequence shown here is derived from an EMBL/GenBank/DDBJ whole genome shotgun (WGS) entry which is preliminary data.</text>
</comment>
<proteinExistence type="predicted"/>
<organism evidence="4 5">
    <name type="scientific">Cytobacillus spartinae</name>
    <dbReference type="NCBI Taxonomy" id="3299023"/>
    <lineage>
        <taxon>Bacteria</taxon>
        <taxon>Bacillati</taxon>
        <taxon>Bacillota</taxon>
        <taxon>Bacilli</taxon>
        <taxon>Bacillales</taxon>
        <taxon>Bacillaceae</taxon>
        <taxon>Cytobacillus</taxon>
    </lineage>
</organism>
<dbReference type="SUPFAM" id="SSF55811">
    <property type="entry name" value="Nudix"/>
    <property type="match status" value="1"/>
</dbReference>
<dbReference type="GO" id="GO:0016787">
    <property type="term" value="F:hydrolase activity"/>
    <property type="evidence" value="ECO:0007669"/>
    <property type="project" value="UniProtKB-KW"/>
</dbReference>
<name>A0ABW6K795_9BACI</name>
<reference evidence="4 5" key="1">
    <citation type="submission" date="2024-08" db="EMBL/GenBank/DDBJ databases">
        <title>Two novel Cytobacillus novel species.</title>
        <authorList>
            <person name="Liu G."/>
        </authorList>
    </citation>
    <scope>NUCLEOTIDE SEQUENCE [LARGE SCALE GENOMIC DNA]</scope>
    <source>
        <strain evidence="4 5">FJAT-54145</strain>
    </source>
</reference>
<evidence type="ECO:0000259" key="3">
    <source>
        <dbReference type="PROSITE" id="PS51462"/>
    </source>
</evidence>
<feature type="domain" description="Nudix hydrolase" evidence="3">
    <location>
        <begin position="16"/>
        <end position="145"/>
    </location>
</feature>
<evidence type="ECO:0000256" key="1">
    <source>
        <dbReference type="ARBA" id="ARBA00001946"/>
    </source>
</evidence>